<dbReference type="InterPro" id="IPR027417">
    <property type="entry name" value="P-loop_NTPase"/>
</dbReference>
<dbReference type="GO" id="GO:0000725">
    <property type="term" value="P:recombinational repair"/>
    <property type="evidence" value="ECO:0007669"/>
    <property type="project" value="TreeGrafter"/>
</dbReference>
<evidence type="ECO:0000259" key="13">
    <source>
        <dbReference type="PROSITE" id="PS50162"/>
    </source>
</evidence>
<dbReference type="PROSITE" id="PS50162">
    <property type="entry name" value="RECA_2"/>
    <property type="match status" value="1"/>
</dbReference>
<dbReference type="PRINTS" id="PR01874">
    <property type="entry name" value="DNAREPAIRADA"/>
</dbReference>
<dbReference type="InterPro" id="IPR020568">
    <property type="entry name" value="Ribosomal_Su5_D2-typ_SF"/>
</dbReference>
<evidence type="ECO:0000256" key="3">
    <source>
        <dbReference type="ARBA" id="ARBA00022763"/>
    </source>
</evidence>
<evidence type="ECO:0000256" key="1">
    <source>
        <dbReference type="ARBA" id="ARBA00022723"/>
    </source>
</evidence>
<dbReference type="SUPFAM" id="SSF52540">
    <property type="entry name" value="P-loop containing nucleoside triphosphate hydrolases"/>
    <property type="match status" value="1"/>
</dbReference>
<dbReference type="InterPro" id="IPR003593">
    <property type="entry name" value="AAA+_ATPase"/>
</dbReference>
<dbReference type="InterPro" id="IPR020588">
    <property type="entry name" value="RecA_ATP-bd"/>
</dbReference>
<evidence type="ECO:0000256" key="10">
    <source>
        <dbReference type="ARBA" id="ARBA00023204"/>
    </source>
</evidence>
<dbReference type="EMBL" id="MEZX01000002">
    <property type="protein sequence ID" value="OGD64759.1"/>
    <property type="molecule type" value="Genomic_DNA"/>
</dbReference>
<evidence type="ECO:0000256" key="2">
    <source>
        <dbReference type="ARBA" id="ARBA00022741"/>
    </source>
</evidence>
<reference evidence="14 15" key="1">
    <citation type="journal article" date="2016" name="Nat. Commun.">
        <title>Thousands of microbial genomes shed light on interconnected biogeochemical processes in an aquifer system.</title>
        <authorList>
            <person name="Anantharaman K."/>
            <person name="Brown C.T."/>
            <person name="Hug L.A."/>
            <person name="Sharon I."/>
            <person name="Castelle C.J."/>
            <person name="Probst A.J."/>
            <person name="Thomas B.C."/>
            <person name="Singh A."/>
            <person name="Wilkins M.J."/>
            <person name="Karaoz U."/>
            <person name="Brodie E.L."/>
            <person name="Williams K.H."/>
            <person name="Hubbard S.S."/>
            <person name="Banfield J.F."/>
        </authorList>
    </citation>
    <scope>NUCLEOTIDE SEQUENCE [LARGE SCALE GENOMIC DNA]</scope>
</reference>
<evidence type="ECO:0000256" key="6">
    <source>
        <dbReference type="ARBA" id="ARBA00022833"/>
    </source>
</evidence>
<evidence type="ECO:0000313" key="14">
    <source>
        <dbReference type="EMBL" id="OGD64759.1"/>
    </source>
</evidence>
<organism evidence="14 15">
    <name type="scientific">Candidatus Berkelbacteria bacterium RIFCSPLOWO2_01_FULL_50_28</name>
    <dbReference type="NCBI Taxonomy" id="1797471"/>
    <lineage>
        <taxon>Bacteria</taxon>
        <taxon>Candidatus Berkelbacteria</taxon>
    </lineage>
</organism>
<dbReference type="InterPro" id="IPR041166">
    <property type="entry name" value="Rubredoxin_2"/>
</dbReference>
<dbReference type="PANTHER" id="PTHR32472:SF10">
    <property type="entry name" value="DNA REPAIR PROTEIN RADA-LIKE PROTEIN"/>
    <property type="match status" value="1"/>
</dbReference>
<dbReference type="Pfam" id="PF13481">
    <property type="entry name" value="AAA_25"/>
    <property type="match status" value="1"/>
</dbReference>
<evidence type="ECO:0000313" key="15">
    <source>
        <dbReference type="Proteomes" id="UP000177481"/>
    </source>
</evidence>
<dbReference type="GO" id="GO:0140664">
    <property type="term" value="F:ATP-dependent DNA damage sensor activity"/>
    <property type="evidence" value="ECO:0007669"/>
    <property type="project" value="InterPro"/>
</dbReference>
<keyword evidence="9 12" id="KW-0238">DNA-binding</keyword>
<comment type="similarity">
    <text evidence="12">Belongs to the RecA family. RadA subfamily.</text>
</comment>
<proteinExistence type="inferred from homology"/>
<keyword evidence="7 12" id="KW-0067">ATP-binding</keyword>
<dbReference type="AlphaFoldDB" id="A0A1F5EBH1"/>
<protein>
    <recommendedName>
        <fullName evidence="11 12">DNA repair protein RadA</fullName>
    </recommendedName>
</protein>
<dbReference type="InterPro" id="IPR004504">
    <property type="entry name" value="DNA_repair_RadA"/>
</dbReference>
<dbReference type="NCBIfam" id="TIGR00416">
    <property type="entry name" value="sms"/>
    <property type="match status" value="1"/>
</dbReference>
<evidence type="ECO:0000256" key="11">
    <source>
        <dbReference type="NCBIfam" id="TIGR00416"/>
    </source>
</evidence>
<evidence type="ECO:0000256" key="4">
    <source>
        <dbReference type="ARBA" id="ARBA00022771"/>
    </source>
</evidence>
<dbReference type="GO" id="GO:0003684">
    <property type="term" value="F:damaged DNA binding"/>
    <property type="evidence" value="ECO:0007669"/>
    <property type="project" value="InterPro"/>
</dbReference>
<accession>A0A1F5EBH1</accession>
<keyword evidence="4 12" id="KW-0863">Zinc-finger</keyword>
<keyword evidence="8" id="KW-0346">Stress response</keyword>
<comment type="caution">
    <text evidence="14">The sequence shown here is derived from an EMBL/GenBank/DDBJ whole genome shotgun (WGS) entry which is preliminary data.</text>
</comment>
<evidence type="ECO:0000256" key="9">
    <source>
        <dbReference type="ARBA" id="ARBA00023125"/>
    </source>
</evidence>
<dbReference type="SUPFAM" id="SSF54211">
    <property type="entry name" value="Ribosomal protein S5 domain 2-like"/>
    <property type="match status" value="1"/>
</dbReference>
<keyword evidence="1 12" id="KW-0479">Metal-binding</keyword>
<name>A0A1F5EBH1_9BACT</name>
<evidence type="ECO:0000256" key="8">
    <source>
        <dbReference type="ARBA" id="ARBA00023016"/>
    </source>
</evidence>
<dbReference type="STRING" id="1797471.A3A71_01760"/>
<dbReference type="Pfam" id="PF18073">
    <property type="entry name" value="Zn_ribbon_LapB"/>
    <property type="match status" value="1"/>
</dbReference>
<evidence type="ECO:0000256" key="7">
    <source>
        <dbReference type="ARBA" id="ARBA00022840"/>
    </source>
</evidence>
<feature type="domain" description="RecA family profile 1" evidence="13">
    <location>
        <begin position="59"/>
        <end position="207"/>
    </location>
</feature>
<gene>
    <name evidence="14" type="ORF">A3A71_01760</name>
</gene>
<dbReference type="SMART" id="SM00382">
    <property type="entry name" value="AAA"/>
    <property type="match status" value="1"/>
</dbReference>
<evidence type="ECO:0000256" key="12">
    <source>
        <dbReference type="RuleBase" id="RU003555"/>
    </source>
</evidence>
<sequence length="428" mass="46633">MRHKIAFICLSCGLESAKWAGRCSGCGQWNTISEKEREATESNSSPAEVTSFKELPTGKIKRLRTKVSEFDRVLGSNDPGIVPGTVTLISGSPGVGKSTLLLQVASGVEKAVYFSAEESLEQLRLRGERLGLSQSSLQLSAQRDLGRILAAVNKIQPSLVVIDSIQTLFDETVAGTPGSLVQVREICWRIQQMAKNTDVAFLVVGHVTKEGIIAGPKVMEHLVDVVLYLEGERQTGLRVLRCEKNRYGPTDEVGIWNLESAGFTTVDDPGKLFASLIGDDVPGRALTVAVEGSRAFLVEVQALTARTTFGYPKRTSQGIELNRLNVILAVLENRLGVPMSQYDVFLNVVGGFQVKDPGVDLAIAGALLSSYHKKAPPDKLILLGEVGLLGEIRPPLLLERRQKEAKRLGYQTWETSGTLQKLHQSFLK</sequence>
<keyword evidence="3 12" id="KW-0227">DNA damage</keyword>
<evidence type="ECO:0000256" key="5">
    <source>
        <dbReference type="ARBA" id="ARBA00022801"/>
    </source>
</evidence>
<dbReference type="GO" id="GO:0005829">
    <property type="term" value="C:cytosol"/>
    <property type="evidence" value="ECO:0007669"/>
    <property type="project" value="TreeGrafter"/>
</dbReference>
<keyword evidence="5" id="KW-0378">Hydrolase</keyword>
<dbReference type="Proteomes" id="UP000177481">
    <property type="component" value="Unassembled WGS sequence"/>
</dbReference>
<dbReference type="PANTHER" id="PTHR32472">
    <property type="entry name" value="DNA REPAIR PROTEIN RADA"/>
    <property type="match status" value="1"/>
</dbReference>
<keyword evidence="6 12" id="KW-0862">Zinc</keyword>
<dbReference type="GO" id="GO:0016787">
    <property type="term" value="F:hydrolase activity"/>
    <property type="evidence" value="ECO:0007669"/>
    <property type="project" value="UniProtKB-KW"/>
</dbReference>
<keyword evidence="10 12" id="KW-0234">DNA repair</keyword>
<dbReference type="GO" id="GO:0008270">
    <property type="term" value="F:zinc ion binding"/>
    <property type="evidence" value="ECO:0007669"/>
    <property type="project" value="UniProtKB-KW"/>
</dbReference>
<dbReference type="Gene3D" id="3.40.50.300">
    <property type="entry name" value="P-loop containing nucleotide triphosphate hydrolases"/>
    <property type="match status" value="1"/>
</dbReference>
<comment type="function">
    <text evidence="12">DNA-dependent ATPase involved in processing of recombination intermediates, plays a role in repairing DNA breaks. Stimulates the branch migration of RecA-mediated strand transfer reactions, allowing the 3' invading strand to extend heteroduplex DNA faster. Binds ssDNA in the presence of ADP but not other nucleotides, has ATPase activity that is stimulated by ssDNA and various branched DNA structures, but inhibited by SSB. Does not have RecA's homology-searching function.</text>
</comment>
<dbReference type="Gene3D" id="3.30.230.10">
    <property type="match status" value="1"/>
</dbReference>
<keyword evidence="2 12" id="KW-0547">Nucleotide-binding</keyword>
<dbReference type="InterPro" id="IPR014721">
    <property type="entry name" value="Ribsml_uS5_D2-typ_fold_subgr"/>
</dbReference>
<dbReference type="GO" id="GO:0005524">
    <property type="term" value="F:ATP binding"/>
    <property type="evidence" value="ECO:0007669"/>
    <property type="project" value="UniProtKB-UniRule"/>
</dbReference>